<protein>
    <recommendedName>
        <fullName evidence="2">GH18 domain-containing protein</fullName>
    </recommendedName>
</protein>
<dbReference type="GO" id="GO:0000272">
    <property type="term" value="P:polysaccharide catabolic process"/>
    <property type="evidence" value="ECO:0007669"/>
    <property type="project" value="UniProtKB-KW"/>
</dbReference>
<dbReference type="Proteomes" id="UP000028006">
    <property type="component" value="Unassembled WGS sequence"/>
</dbReference>
<dbReference type="SUPFAM" id="SSF54556">
    <property type="entry name" value="Chitinase insertion domain"/>
    <property type="match status" value="1"/>
</dbReference>
<dbReference type="SUPFAM" id="SSF51445">
    <property type="entry name" value="(Trans)glycosidases"/>
    <property type="match status" value="1"/>
</dbReference>
<dbReference type="EMBL" id="JOKG01000005">
    <property type="protein sequence ID" value="KEQ11814.1"/>
    <property type="molecule type" value="Genomic_DNA"/>
</dbReference>
<dbReference type="InterPro" id="IPR017853">
    <property type="entry name" value="GH"/>
</dbReference>
<accession>A0A081N041</accession>
<dbReference type="RefSeq" id="WP_061509750.1">
    <property type="nucleotide sequence ID" value="NZ_JOKG01000005.1"/>
</dbReference>
<keyword evidence="1" id="KW-0119">Carbohydrate metabolism</keyword>
<keyword evidence="4" id="KW-1185">Reference proteome</keyword>
<evidence type="ECO:0000256" key="1">
    <source>
        <dbReference type="ARBA" id="ARBA00023326"/>
    </source>
</evidence>
<dbReference type="Gene3D" id="3.20.20.80">
    <property type="entry name" value="Glycosidases"/>
    <property type="match status" value="1"/>
</dbReference>
<dbReference type="eggNOG" id="COG3325">
    <property type="taxonomic scope" value="Bacteria"/>
</dbReference>
<name>A0A081N041_9GAMM</name>
<dbReference type="AlphaFoldDB" id="A0A081N041"/>
<evidence type="ECO:0000313" key="3">
    <source>
        <dbReference type="EMBL" id="KEQ11814.1"/>
    </source>
</evidence>
<evidence type="ECO:0000259" key="2">
    <source>
        <dbReference type="PROSITE" id="PS51910"/>
    </source>
</evidence>
<comment type="caution">
    <text evidence="3">The sequence shown here is derived from an EMBL/GenBank/DDBJ whole genome shotgun (WGS) entry which is preliminary data.</text>
</comment>
<organism evidence="3 4">
    <name type="scientific">Endozoicomonas montiporae</name>
    <dbReference type="NCBI Taxonomy" id="1027273"/>
    <lineage>
        <taxon>Bacteria</taxon>
        <taxon>Pseudomonadati</taxon>
        <taxon>Pseudomonadota</taxon>
        <taxon>Gammaproteobacteria</taxon>
        <taxon>Oceanospirillales</taxon>
        <taxon>Endozoicomonadaceae</taxon>
        <taxon>Endozoicomonas</taxon>
    </lineage>
</organism>
<feature type="domain" description="GH18" evidence="2">
    <location>
        <begin position="1"/>
        <end position="143"/>
    </location>
</feature>
<dbReference type="InterPro" id="IPR029070">
    <property type="entry name" value="Chitinase_insertion_sf"/>
</dbReference>
<gene>
    <name evidence="3" type="ORF">GZ77_22030</name>
</gene>
<proteinExistence type="predicted"/>
<keyword evidence="1" id="KW-0624">Polysaccharide degradation</keyword>
<dbReference type="Pfam" id="PF00704">
    <property type="entry name" value="Glyco_hydro_18"/>
    <property type="match status" value="1"/>
</dbReference>
<dbReference type="Gene3D" id="3.10.50.10">
    <property type="match status" value="1"/>
</dbReference>
<dbReference type="PROSITE" id="PS51910">
    <property type="entry name" value="GH18_2"/>
    <property type="match status" value="1"/>
</dbReference>
<evidence type="ECO:0000313" key="4">
    <source>
        <dbReference type="Proteomes" id="UP000028006"/>
    </source>
</evidence>
<reference evidence="3 4" key="1">
    <citation type="submission" date="2014-06" db="EMBL/GenBank/DDBJ databases">
        <title>Whole Genome Sequences of Three Symbiotic Endozoicomonas Bacteria.</title>
        <authorList>
            <person name="Neave M.J."/>
            <person name="Apprill A."/>
            <person name="Voolstra C.R."/>
        </authorList>
    </citation>
    <scope>NUCLEOTIDE SEQUENCE [LARGE SCALE GENOMIC DNA]</scope>
    <source>
        <strain evidence="3 4">LMG 24815</strain>
    </source>
</reference>
<dbReference type="InterPro" id="IPR001223">
    <property type="entry name" value="Glyco_hydro18_cat"/>
</dbReference>
<sequence length="180" mass="20074">MVSMRLSPKHIQLGYANYSRNAANVKIESYSPLKGSYTHRQNLMGTFESAVTAINDVFSNYLLPAASGLTATNGYRLYTDQQANADYLFNPTNGIFMSLDTPRTVFAKAQYVRKHKLGGIFTWMADQDEGLMLNAAREGLGYQAQTKKIEMDKIINTCGSNISQQETCRKLTHLTSEQAP</sequence>